<evidence type="ECO:0000313" key="2">
    <source>
        <dbReference type="Proteomes" id="UP001501666"/>
    </source>
</evidence>
<proteinExistence type="predicted"/>
<accession>A0ABP6FL63</accession>
<protein>
    <submittedName>
        <fullName evidence="1">Uncharacterized protein</fullName>
    </submittedName>
</protein>
<keyword evidence="2" id="KW-1185">Reference proteome</keyword>
<sequence>MRADGRKELVALTLTVTRAADGSTADTASITITLPAQRRWHSLHNRRIALEPRPLGT</sequence>
<organism evidence="1 2">
    <name type="scientific">Nonomuraea recticatena</name>
    <dbReference type="NCBI Taxonomy" id="46178"/>
    <lineage>
        <taxon>Bacteria</taxon>
        <taxon>Bacillati</taxon>
        <taxon>Actinomycetota</taxon>
        <taxon>Actinomycetes</taxon>
        <taxon>Streptosporangiales</taxon>
        <taxon>Streptosporangiaceae</taxon>
        <taxon>Nonomuraea</taxon>
    </lineage>
</organism>
<name>A0ABP6FL63_9ACTN</name>
<dbReference type="EMBL" id="BAAATE010000041">
    <property type="protein sequence ID" value="GAA2695363.1"/>
    <property type="molecule type" value="Genomic_DNA"/>
</dbReference>
<comment type="caution">
    <text evidence="1">The sequence shown here is derived from an EMBL/GenBank/DDBJ whole genome shotgun (WGS) entry which is preliminary data.</text>
</comment>
<reference evidence="2" key="1">
    <citation type="journal article" date="2019" name="Int. J. Syst. Evol. Microbiol.">
        <title>The Global Catalogue of Microorganisms (GCM) 10K type strain sequencing project: providing services to taxonomists for standard genome sequencing and annotation.</title>
        <authorList>
            <consortium name="The Broad Institute Genomics Platform"/>
            <consortium name="The Broad Institute Genome Sequencing Center for Infectious Disease"/>
            <person name="Wu L."/>
            <person name="Ma J."/>
        </authorList>
    </citation>
    <scope>NUCLEOTIDE SEQUENCE [LARGE SCALE GENOMIC DNA]</scope>
    <source>
        <strain evidence="2">JCM 6835</strain>
    </source>
</reference>
<dbReference type="Proteomes" id="UP001501666">
    <property type="component" value="Unassembled WGS sequence"/>
</dbReference>
<gene>
    <name evidence="1" type="ORF">GCM10010412_088100</name>
</gene>
<evidence type="ECO:0000313" key="1">
    <source>
        <dbReference type="EMBL" id="GAA2695363.1"/>
    </source>
</evidence>